<evidence type="ECO:0000313" key="2">
    <source>
        <dbReference type="Proteomes" id="UP000464378"/>
    </source>
</evidence>
<accession>A0A6C2YJZ5</accession>
<evidence type="ECO:0000313" key="1">
    <source>
        <dbReference type="EMBL" id="VIP01898.1"/>
    </source>
</evidence>
<dbReference type="Gene3D" id="1.10.1780.10">
    <property type="entry name" value="Clp, N-terminal domain"/>
    <property type="match status" value="1"/>
</dbReference>
<dbReference type="InParanoid" id="A0A6C2YJZ5"/>
<proteinExistence type="predicted"/>
<dbReference type="Proteomes" id="UP000464378">
    <property type="component" value="Chromosome"/>
</dbReference>
<dbReference type="InterPro" id="IPR036628">
    <property type="entry name" value="Clp_N_dom_sf"/>
</dbReference>
<reference evidence="1" key="1">
    <citation type="submission" date="2019-04" db="EMBL/GenBank/DDBJ databases">
        <authorList>
            <consortium name="Science for Life Laboratories"/>
        </authorList>
    </citation>
    <scope>NUCLEOTIDE SEQUENCE</scope>
    <source>
        <strain evidence="1">MBLW1</strain>
    </source>
</reference>
<keyword evidence="2" id="KW-1185">Reference proteome</keyword>
<dbReference type="RefSeq" id="WP_162657137.1">
    <property type="nucleotide sequence ID" value="NZ_LR593887.1"/>
</dbReference>
<dbReference type="EMBL" id="LR593887">
    <property type="protein sequence ID" value="VTR99782.1"/>
    <property type="molecule type" value="Genomic_DNA"/>
</dbReference>
<dbReference type="AlphaFoldDB" id="A0A6C2YJZ5"/>
<evidence type="ECO:0008006" key="3">
    <source>
        <dbReference type="Google" id="ProtNLM"/>
    </source>
</evidence>
<dbReference type="KEGG" id="tim:GMBLW1_20620"/>
<organism evidence="1">
    <name type="scientific">Tuwongella immobilis</name>
    <dbReference type="NCBI Taxonomy" id="692036"/>
    <lineage>
        <taxon>Bacteria</taxon>
        <taxon>Pseudomonadati</taxon>
        <taxon>Planctomycetota</taxon>
        <taxon>Planctomycetia</taxon>
        <taxon>Gemmatales</taxon>
        <taxon>Gemmataceae</taxon>
        <taxon>Tuwongella</taxon>
    </lineage>
</organism>
<dbReference type="SUPFAM" id="SSF81923">
    <property type="entry name" value="Double Clp-N motif"/>
    <property type="match status" value="1"/>
</dbReference>
<protein>
    <recommendedName>
        <fullName evidence="3">Clp R domain-containing protein</fullName>
    </recommendedName>
</protein>
<sequence>MDNADPFNSDIFHPGGRLRLELFDETAITVLREMIGFTRSTNWDSVRTPHLFMGLLASPDDGIRNWGRRLRTDLPCLLEQFCDLFYQNVDDPDAIIVLNREFLSDNVIHLLRQAHHRCQQGNRSKILPIDLLICLFTTPGSIVAGCFEQIGMTAAKLTELAVMAELTTSKS</sequence>
<gene>
    <name evidence="1" type="ORF">GMBLW1_20620</name>
</gene>
<dbReference type="EMBL" id="LR586016">
    <property type="protein sequence ID" value="VIP01898.1"/>
    <property type="molecule type" value="Genomic_DNA"/>
</dbReference>
<name>A0A6C2YJZ5_9BACT</name>